<dbReference type="PANTHER" id="PTHR30008">
    <property type="entry name" value="EXODEOXYRIBONUCLEASE 7 LARGE SUBUNIT"/>
    <property type="match status" value="1"/>
</dbReference>
<feature type="domain" description="Exonuclease VII large subunit C-terminal" evidence="8">
    <location>
        <begin position="123"/>
        <end position="339"/>
    </location>
</feature>
<gene>
    <name evidence="5 10" type="primary">xseA</name>
    <name evidence="10" type="ORF">JQM67_03615</name>
</gene>
<dbReference type="GO" id="GO:0008855">
    <property type="term" value="F:exodeoxyribonuclease VII activity"/>
    <property type="evidence" value="ECO:0007669"/>
    <property type="project" value="UniProtKB-EC"/>
</dbReference>
<evidence type="ECO:0000256" key="1">
    <source>
        <dbReference type="ARBA" id="ARBA00022490"/>
    </source>
</evidence>
<name>A0ABS9CKM0_9FIRM</name>
<proteinExistence type="inferred from homology"/>
<accession>A0ABS9CKM0</accession>
<organism evidence="10 11">
    <name type="scientific">Anaeromassilibacillus senegalensis</name>
    <dbReference type="NCBI Taxonomy" id="1673717"/>
    <lineage>
        <taxon>Bacteria</taxon>
        <taxon>Bacillati</taxon>
        <taxon>Bacillota</taxon>
        <taxon>Clostridia</taxon>
        <taxon>Eubacteriales</taxon>
        <taxon>Acutalibacteraceae</taxon>
        <taxon>Anaeromassilibacillus</taxon>
    </lineage>
</organism>
<keyword evidence="1 5" id="KW-0963">Cytoplasm</keyword>
<comment type="catalytic activity">
    <reaction evidence="5 6">
        <text>Exonucleolytic cleavage in either 5'- to 3'- or 3'- to 5'-direction to yield nucleoside 5'-phosphates.</text>
        <dbReference type="EC" id="3.1.11.6"/>
    </reaction>
</comment>
<dbReference type="HAMAP" id="MF_00378">
    <property type="entry name" value="Exonuc_7_L"/>
    <property type="match status" value="1"/>
</dbReference>
<dbReference type="CDD" id="cd04489">
    <property type="entry name" value="ExoVII_LU_OBF"/>
    <property type="match status" value="1"/>
</dbReference>
<dbReference type="NCBIfam" id="TIGR00237">
    <property type="entry name" value="xseA"/>
    <property type="match status" value="1"/>
</dbReference>
<keyword evidence="4 5" id="KW-0269">Exonuclease</keyword>
<feature type="region of interest" description="Disordered" evidence="7">
    <location>
        <begin position="395"/>
        <end position="416"/>
    </location>
</feature>
<dbReference type="EC" id="3.1.11.6" evidence="5"/>
<evidence type="ECO:0000259" key="8">
    <source>
        <dbReference type="Pfam" id="PF02601"/>
    </source>
</evidence>
<reference evidence="10 11" key="1">
    <citation type="submission" date="2020-12" db="EMBL/GenBank/DDBJ databases">
        <title>Whole genome sequences of gut porcine anaerobes.</title>
        <authorList>
            <person name="Kubasova T."/>
            <person name="Jahodarova E."/>
            <person name="Rychlik I."/>
        </authorList>
    </citation>
    <scope>NUCLEOTIDE SEQUENCE [LARGE SCALE GENOMIC DNA]</scope>
    <source>
        <strain evidence="10 11">An867</strain>
    </source>
</reference>
<comment type="function">
    <text evidence="5">Bidirectionally degrades single-stranded DNA into large acid-insoluble oligonucleotides, which are then degraded further into small acid-soluble oligonucleotides.</text>
</comment>
<evidence type="ECO:0000256" key="3">
    <source>
        <dbReference type="ARBA" id="ARBA00022801"/>
    </source>
</evidence>
<keyword evidence="2 5" id="KW-0540">Nuclease</keyword>
<evidence type="ECO:0000259" key="9">
    <source>
        <dbReference type="Pfam" id="PF13742"/>
    </source>
</evidence>
<dbReference type="Pfam" id="PF02601">
    <property type="entry name" value="Exonuc_VII_L"/>
    <property type="match status" value="1"/>
</dbReference>
<dbReference type="RefSeq" id="WP_235322688.1">
    <property type="nucleotide sequence ID" value="NZ_JAFBIT010000001.1"/>
</dbReference>
<keyword evidence="11" id="KW-1185">Reference proteome</keyword>
<comment type="similarity">
    <text evidence="5 6">Belongs to the XseA family.</text>
</comment>
<evidence type="ECO:0000256" key="5">
    <source>
        <dbReference type="HAMAP-Rule" id="MF_00378"/>
    </source>
</evidence>
<evidence type="ECO:0000256" key="6">
    <source>
        <dbReference type="RuleBase" id="RU004355"/>
    </source>
</evidence>
<dbReference type="PANTHER" id="PTHR30008:SF0">
    <property type="entry name" value="EXODEOXYRIBONUCLEASE 7 LARGE SUBUNIT"/>
    <property type="match status" value="1"/>
</dbReference>
<keyword evidence="3 5" id="KW-0378">Hydrolase</keyword>
<evidence type="ECO:0000256" key="7">
    <source>
        <dbReference type="SAM" id="MobiDB-lite"/>
    </source>
</evidence>
<evidence type="ECO:0000256" key="4">
    <source>
        <dbReference type="ARBA" id="ARBA00022839"/>
    </source>
</evidence>
<dbReference type="InterPro" id="IPR003753">
    <property type="entry name" value="Exonuc_VII_L"/>
</dbReference>
<dbReference type="InterPro" id="IPR025824">
    <property type="entry name" value="OB-fold_nuc-bd_dom"/>
</dbReference>
<dbReference type="InterPro" id="IPR020579">
    <property type="entry name" value="Exonuc_VII_lsu_C"/>
</dbReference>
<comment type="subcellular location">
    <subcellularLocation>
        <location evidence="5 6">Cytoplasm</location>
    </subcellularLocation>
</comment>
<comment type="caution">
    <text evidence="10">The sequence shown here is derived from an EMBL/GenBank/DDBJ whole genome shotgun (WGS) entry which is preliminary data.</text>
</comment>
<evidence type="ECO:0000256" key="2">
    <source>
        <dbReference type="ARBA" id="ARBA00022722"/>
    </source>
</evidence>
<feature type="domain" description="OB-fold nucleic acid binding" evidence="9">
    <location>
        <begin position="4"/>
        <end position="100"/>
    </location>
</feature>
<comment type="subunit">
    <text evidence="5">Heterooligomer composed of large and small subunits.</text>
</comment>
<dbReference type="EMBL" id="JAFBIT010000001">
    <property type="protein sequence ID" value="MCF2651681.1"/>
    <property type="molecule type" value="Genomic_DNA"/>
</dbReference>
<protein>
    <recommendedName>
        <fullName evidence="5">Exodeoxyribonuclease 7 large subunit</fullName>
        <ecNumber evidence="5">3.1.11.6</ecNumber>
    </recommendedName>
    <alternativeName>
        <fullName evidence="5">Exodeoxyribonuclease VII large subunit</fullName>
        <shortName evidence="5">Exonuclease VII large subunit</shortName>
    </alternativeName>
</protein>
<sequence length="416" mass="46067">MRVLSVTQINFFLKSLIESDGRLTDIYAAGEISNFTDHYRSGHLYFSLKDEKSVIKAVMFSNAARRLRFRPKDGMRVIVRGRVSIYEPSGQYQFYVEEMQPDGLGALNLAFEQMKEKLSKEGLFSEEYKKPIPRFPARIGIITSPTGAAVQDMLNILSRRWPAAELIFCPVLVQGEGAPAQLAQAVRLMNEKRCADVILIGRGGGSAEDLAAFNDEQLARTIFASEIPVISAVGHETDFTICDFVADLRAPTPSAAAELAVPDRQEVRVQLDTLVRRMKKAAENGINDRRQLLDTASSARVLRDPAVWLTPRKTALNSAVQRLESGARRRWMAEKSRLADLSGRLDAMSPLKVIARGYALLSHEDGTILRSVQETEITEKIEARVSDGILHLTVTGAEPEAPQQGGEIDGKKEAEL</sequence>
<evidence type="ECO:0000313" key="10">
    <source>
        <dbReference type="EMBL" id="MCF2651681.1"/>
    </source>
</evidence>
<dbReference type="Proteomes" id="UP001299220">
    <property type="component" value="Unassembled WGS sequence"/>
</dbReference>
<dbReference type="Pfam" id="PF13742">
    <property type="entry name" value="tRNA_anti_2"/>
    <property type="match status" value="1"/>
</dbReference>
<evidence type="ECO:0000313" key="11">
    <source>
        <dbReference type="Proteomes" id="UP001299220"/>
    </source>
</evidence>